<feature type="region of interest" description="Disordered" evidence="8">
    <location>
        <begin position="1"/>
        <end position="40"/>
    </location>
</feature>
<organism evidence="9 10">
    <name type="scientific">Digitaria exilis</name>
    <dbReference type="NCBI Taxonomy" id="1010633"/>
    <lineage>
        <taxon>Eukaryota</taxon>
        <taxon>Viridiplantae</taxon>
        <taxon>Streptophyta</taxon>
        <taxon>Embryophyta</taxon>
        <taxon>Tracheophyta</taxon>
        <taxon>Spermatophyta</taxon>
        <taxon>Magnoliopsida</taxon>
        <taxon>Liliopsida</taxon>
        <taxon>Poales</taxon>
        <taxon>Poaceae</taxon>
        <taxon>PACMAD clade</taxon>
        <taxon>Panicoideae</taxon>
        <taxon>Panicodae</taxon>
        <taxon>Paniceae</taxon>
        <taxon>Anthephorinae</taxon>
        <taxon>Digitaria</taxon>
    </lineage>
</organism>
<evidence type="ECO:0000313" key="10">
    <source>
        <dbReference type="Proteomes" id="UP000636709"/>
    </source>
</evidence>
<dbReference type="GO" id="GO:0005886">
    <property type="term" value="C:plasma membrane"/>
    <property type="evidence" value="ECO:0007669"/>
    <property type="project" value="TreeGrafter"/>
</dbReference>
<evidence type="ECO:0000256" key="5">
    <source>
        <dbReference type="ARBA" id="ARBA00022989"/>
    </source>
</evidence>
<dbReference type="AlphaFoldDB" id="A0A835DUB8"/>
<evidence type="ECO:0000313" key="9">
    <source>
        <dbReference type="EMBL" id="KAF8646444.1"/>
    </source>
</evidence>
<evidence type="ECO:0000256" key="1">
    <source>
        <dbReference type="ARBA" id="ARBA00004141"/>
    </source>
</evidence>
<dbReference type="Gene3D" id="1.10.238.10">
    <property type="entry name" value="EF-hand"/>
    <property type="match status" value="1"/>
</dbReference>
<sequence>MSLPPRPGPTAGNHRPAGGASTTAPRRPAAHLLRRAGLPPPELPLGFGARREQEEEKEGFSLQLEIERARMIAWGDIYKVAAAMAPLYFALALGYSSVRWWKFFTPEQCGAINTLVAHFSMPFFTFDFLSRANPYTMNRRVLAADAASKVIAALAVAAWAHCCGAKAGARSWSITGFSLAAFNNTLVVGVPLLDAMYGGWARDLVVQIAVVQSLVWFPLLLLGFERRKACVVGGEDVVAAVAGRRGVEPMAENDDDDDVEMDVGPGADVATGIRMWPTVRTVGLKLARNPNAYASVLGVVWALIAYRWDLRMPGVVTGSLQVMSRSGTGMSMFSMGLFMAQQERIIACGPGLAGLGMALRFVAGPVATLVGAAVFDLRGDVLRVAIIQVRTERAPPVAWSSPCIISLTSEMGTQQEVPCTACFQYMHTVCTRLKLFSYCNTLPICCRPLCLNLLRPSSSQRNTDSMPMCSARRKWISSLSQTQKQSSFGFSMLTLMRTCIQGYFRDANLSASAHRLLFSPWHHMMIVGPCNGESSGKLRAPESQSPALLPRDLCRIAGMAPTMGKLRAIGAQIRQSLVKSLEEDLAGTKLKVQLHEEDLARVKGSIEETNVKLDTENNARKHGISANRRDLWKIAGSFKAMLLLNEAWMFKVKVKAIDPKVVSMVKVENFNEIEEVLKEQSEAADFRAIFANIKALSPLYNIQGNISIEEVDMLMRLLGKKLKKSFFEDMVNEGFVDESGRLQFSELVEILSLWNAFEEGPQEDTKANEVKQMTGDGQKQ</sequence>
<dbReference type="GO" id="GO:0010329">
    <property type="term" value="F:auxin efflux transmembrane transporter activity"/>
    <property type="evidence" value="ECO:0007669"/>
    <property type="project" value="TreeGrafter"/>
</dbReference>
<reference evidence="9" key="1">
    <citation type="submission" date="2020-07" db="EMBL/GenBank/DDBJ databases">
        <title>Genome sequence and genetic diversity analysis of an under-domesticated orphan crop, white fonio (Digitaria exilis).</title>
        <authorList>
            <person name="Bennetzen J.L."/>
            <person name="Chen S."/>
            <person name="Ma X."/>
            <person name="Wang X."/>
            <person name="Yssel A.E.J."/>
            <person name="Chaluvadi S.R."/>
            <person name="Johnson M."/>
            <person name="Gangashetty P."/>
            <person name="Hamidou F."/>
            <person name="Sanogo M.D."/>
            <person name="Zwaenepoel A."/>
            <person name="Wallace J."/>
            <person name="Van De Peer Y."/>
            <person name="Van Deynze A."/>
        </authorList>
    </citation>
    <scope>NUCLEOTIDE SEQUENCE</scope>
    <source>
        <tissue evidence="9">Leaves</tissue>
    </source>
</reference>
<dbReference type="InterPro" id="IPR011992">
    <property type="entry name" value="EF-hand-dom_pair"/>
</dbReference>
<dbReference type="GO" id="GO:0005783">
    <property type="term" value="C:endoplasmic reticulum"/>
    <property type="evidence" value="ECO:0007669"/>
    <property type="project" value="TreeGrafter"/>
</dbReference>
<evidence type="ECO:0000256" key="4">
    <source>
        <dbReference type="ARBA" id="ARBA00022692"/>
    </source>
</evidence>
<dbReference type="InterPro" id="IPR004776">
    <property type="entry name" value="Mem_transp_PIN-like"/>
</dbReference>
<dbReference type="GO" id="GO:0009734">
    <property type="term" value="P:auxin-activated signaling pathway"/>
    <property type="evidence" value="ECO:0007669"/>
    <property type="project" value="UniProtKB-KW"/>
</dbReference>
<comment type="caution">
    <text evidence="9">The sequence shown here is derived from an EMBL/GenBank/DDBJ whole genome shotgun (WGS) entry which is preliminary data.</text>
</comment>
<comment type="similarity">
    <text evidence="2">Belongs to the auxin efflux carrier (TC 2.A.69.1) family.</text>
</comment>
<gene>
    <name evidence="9" type="ORF">HU200_065833</name>
</gene>
<dbReference type="Pfam" id="PF03547">
    <property type="entry name" value="Mem_trans"/>
    <property type="match status" value="1"/>
</dbReference>
<comment type="subcellular location">
    <subcellularLocation>
        <location evidence="1">Membrane</location>
        <topology evidence="1">Multi-pass membrane protein</topology>
    </subcellularLocation>
</comment>
<evidence type="ECO:0008006" key="11">
    <source>
        <dbReference type="Google" id="ProtNLM"/>
    </source>
</evidence>
<dbReference type="PANTHER" id="PTHR31752">
    <property type="entry name" value="AUXIN EFFLUX CARRIER COMPONENT 1B-RELATED"/>
    <property type="match status" value="1"/>
</dbReference>
<dbReference type="GO" id="GO:0009926">
    <property type="term" value="P:auxin polar transport"/>
    <property type="evidence" value="ECO:0007669"/>
    <property type="project" value="TreeGrafter"/>
</dbReference>
<keyword evidence="7" id="KW-0927">Auxin signaling pathway</keyword>
<dbReference type="InterPro" id="IPR051107">
    <property type="entry name" value="Auxin_Efflux_Carrier"/>
</dbReference>
<evidence type="ECO:0000256" key="6">
    <source>
        <dbReference type="ARBA" id="ARBA00023136"/>
    </source>
</evidence>
<keyword evidence="3" id="KW-0813">Transport</keyword>
<evidence type="ECO:0000256" key="3">
    <source>
        <dbReference type="ARBA" id="ARBA00022448"/>
    </source>
</evidence>
<keyword evidence="6" id="KW-0472">Membrane</keyword>
<protein>
    <recommendedName>
        <fullName evidence="11">Auxin efflux carrier component</fullName>
    </recommendedName>
</protein>
<keyword evidence="4" id="KW-0812">Transmembrane</keyword>
<keyword evidence="5" id="KW-1133">Transmembrane helix</keyword>
<evidence type="ECO:0000256" key="7">
    <source>
        <dbReference type="ARBA" id="ARBA00023294"/>
    </source>
</evidence>
<dbReference type="PANTHER" id="PTHR31752:SF11">
    <property type="entry name" value="AUXIN EFFLUX CARRIER COMPONENT 5C-RELATED"/>
    <property type="match status" value="1"/>
</dbReference>
<dbReference type="Proteomes" id="UP000636709">
    <property type="component" value="Unassembled WGS sequence"/>
</dbReference>
<dbReference type="EMBL" id="JACEFO010002896">
    <property type="protein sequence ID" value="KAF8646444.1"/>
    <property type="molecule type" value="Genomic_DNA"/>
</dbReference>
<dbReference type="OrthoDB" id="2133778at2759"/>
<evidence type="ECO:0000256" key="2">
    <source>
        <dbReference type="ARBA" id="ARBA00009177"/>
    </source>
</evidence>
<evidence type="ECO:0000256" key="8">
    <source>
        <dbReference type="SAM" id="MobiDB-lite"/>
    </source>
</evidence>
<keyword evidence="10" id="KW-1185">Reference proteome</keyword>
<name>A0A835DUB8_9POAL</name>
<proteinExistence type="inferred from homology"/>
<accession>A0A835DUB8</accession>
<dbReference type="SUPFAM" id="SSF47473">
    <property type="entry name" value="EF-hand"/>
    <property type="match status" value="1"/>
</dbReference>